<dbReference type="AlphaFoldDB" id="A0A183TSX1"/>
<evidence type="ECO:0000313" key="2">
    <source>
        <dbReference type="EMBL" id="VDM05955.1"/>
    </source>
</evidence>
<name>A0A183TSX1_SCHSO</name>
<reference evidence="2 3" key="2">
    <citation type="submission" date="2018-11" db="EMBL/GenBank/DDBJ databases">
        <authorList>
            <consortium name="Pathogen Informatics"/>
        </authorList>
    </citation>
    <scope>NUCLEOTIDE SEQUENCE [LARGE SCALE GENOMIC DNA]</scope>
    <source>
        <strain evidence="2 3">NST_G2</strain>
    </source>
</reference>
<organism evidence="4">
    <name type="scientific">Schistocephalus solidus</name>
    <name type="common">Tapeworm</name>
    <dbReference type="NCBI Taxonomy" id="70667"/>
    <lineage>
        <taxon>Eukaryota</taxon>
        <taxon>Metazoa</taxon>
        <taxon>Spiralia</taxon>
        <taxon>Lophotrochozoa</taxon>
        <taxon>Platyhelminthes</taxon>
        <taxon>Cestoda</taxon>
        <taxon>Eucestoda</taxon>
        <taxon>Diphyllobothriidea</taxon>
        <taxon>Diphyllobothriidae</taxon>
        <taxon>Schistocephalus</taxon>
    </lineage>
</organism>
<evidence type="ECO:0000259" key="1">
    <source>
        <dbReference type="Pfam" id="PF12762"/>
    </source>
</evidence>
<dbReference type="InterPro" id="IPR024445">
    <property type="entry name" value="Tnp_ISXO2-like"/>
</dbReference>
<protein>
    <submittedName>
        <fullName evidence="4">DDE_Tnp_IS1595 domain-containing protein</fullName>
    </submittedName>
</protein>
<dbReference type="OrthoDB" id="10062329at2759"/>
<evidence type="ECO:0000313" key="3">
    <source>
        <dbReference type="Proteomes" id="UP000275846"/>
    </source>
</evidence>
<dbReference type="WBParaSite" id="SSLN_0002030001-mRNA-1">
    <property type="protein sequence ID" value="SSLN_0002030001-mRNA-1"/>
    <property type="gene ID" value="SSLN_0002030001"/>
</dbReference>
<proteinExistence type="predicted"/>
<dbReference type="PANTHER" id="PTHR47163">
    <property type="entry name" value="DDE_TNP_IS1595 DOMAIN-CONTAINING PROTEIN"/>
    <property type="match status" value="1"/>
</dbReference>
<accession>A0A183TSX1</accession>
<reference evidence="4" key="1">
    <citation type="submission" date="2016-06" db="UniProtKB">
        <authorList>
            <consortium name="WormBaseParasite"/>
        </authorList>
    </citation>
    <scope>IDENTIFICATION</scope>
</reference>
<evidence type="ECO:0000313" key="4">
    <source>
        <dbReference type="WBParaSite" id="SSLN_0002030001-mRNA-1"/>
    </source>
</evidence>
<feature type="domain" description="ISXO2-like transposase" evidence="1">
    <location>
        <begin position="3"/>
        <end position="64"/>
    </location>
</feature>
<dbReference type="Proteomes" id="UP000275846">
    <property type="component" value="Unassembled WGS sequence"/>
</dbReference>
<dbReference type="InterPro" id="IPR053164">
    <property type="entry name" value="IS1016-like_transposase"/>
</dbReference>
<keyword evidence="3" id="KW-1185">Reference proteome</keyword>
<sequence length="140" mass="16041">MVITKWVAKESVVVTDEWNAYSRLPKEGFKHLTVNHSKNFVNPQTGMHTNSIEDYWSRLKRKMSETGPHSGRAIWAHLDEAQNRLWYGLKCDNLSQALGTFVSHIANVYPLKPKENAQVVKTTKENKVKSMMDKVQANIS</sequence>
<dbReference type="PANTHER" id="PTHR47163:SF2">
    <property type="entry name" value="SI:DKEY-17M8.2"/>
    <property type="match status" value="1"/>
</dbReference>
<dbReference type="EMBL" id="UYSU01048118">
    <property type="protein sequence ID" value="VDM05955.1"/>
    <property type="molecule type" value="Genomic_DNA"/>
</dbReference>
<gene>
    <name evidence="2" type="ORF">SSLN_LOCUS19569</name>
</gene>
<dbReference type="Pfam" id="PF12762">
    <property type="entry name" value="DDE_Tnp_IS1595"/>
    <property type="match status" value="1"/>
</dbReference>